<dbReference type="AlphaFoldDB" id="A0A6G4X5M3"/>
<organism evidence="7 8">
    <name type="scientific">Streptomyces boncukensis</name>
    <dbReference type="NCBI Taxonomy" id="2711219"/>
    <lineage>
        <taxon>Bacteria</taxon>
        <taxon>Bacillati</taxon>
        <taxon>Actinomycetota</taxon>
        <taxon>Actinomycetes</taxon>
        <taxon>Kitasatosporales</taxon>
        <taxon>Streptomycetaceae</taxon>
        <taxon>Streptomyces</taxon>
    </lineage>
</organism>
<proteinExistence type="predicted"/>
<gene>
    <name evidence="7" type="ORF">G5C65_28250</name>
</gene>
<evidence type="ECO:0000256" key="2">
    <source>
        <dbReference type="ARBA" id="ARBA00022475"/>
    </source>
</evidence>
<keyword evidence="5" id="KW-0472">Membrane</keyword>
<accession>A0A6G4X5M3</accession>
<dbReference type="EMBL" id="JAAKZZ010000410">
    <property type="protein sequence ID" value="NGO72170.1"/>
    <property type="molecule type" value="Genomic_DNA"/>
</dbReference>
<evidence type="ECO:0000256" key="4">
    <source>
        <dbReference type="ARBA" id="ARBA00022989"/>
    </source>
</evidence>
<evidence type="ECO:0000313" key="8">
    <source>
        <dbReference type="Proteomes" id="UP000477722"/>
    </source>
</evidence>
<keyword evidence="4" id="KW-1133">Transmembrane helix</keyword>
<comment type="caution">
    <text evidence="7">The sequence shown here is derived from an EMBL/GenBank/DDBJ whole genome shotgun (WGS) entry which is preliminary data.</text>
</comment>
<dbReference type="SUPFAM" id="SSF55729">
    <property type="entry name" value="Acyl-CoA N-acyltransferases (Nat)"/>
    <property type="match status" value="1"/>
</dbReference>
<protein>
    <submittedName>
        <fullName evidence="7">DUF2156 domain-containing protein</fullName>
    </submittedName>
</protein>
<dbReference type="RefSeq" id="WP_165301852.1">
    <property type="nucleotide sequence ID" value="NZ_JAAKZZ010000410.1"/>
</dbReference>
<name>A0A6G4X5M3_9ACTN</name>
<dbReference type="PANTHER" id="PTHR34697">
    <property type="entry name" value="PHOSPHATIDYLGLYCEROL LYSYLTRANSFERASE"/>
    <property type="match status" value="1"/>
</dbReference>
<evidence type="ECO:0000259" key="6">
    <source>
        <dbReference type="Pfam" id="PF09924"/>
    </source>
</evidence>
<comment type="subcellular location">
    <subcellularLocation>
        <location evidence="1">Cell membrane</location>
        <topology evidence="1">Multi-pass membrane protein</topology>
    </subcellularLocation>
</comment>
<dbReference type="Pfam" id="PF09924">
    <property type="entry name" value="LPG_synthase_C"/>
    <property type="match status" value="1"/>
</dbReference>
<dbReference type="InterPro" id="IPR016181">
    <property type="entry name" value="Acyl_CoA_acyltransferase"/>
</dbReference>
<evidence type="ECO:0000256" key="1">
    <source>
        <dbReference type="ARBA" id="ARBA00004651"/>
    </source>
</evidence>
<sequence>MPELPAGAGPSAPLPMAHAAVAAAVRQLVADFGAADSLGYFATRRDRLVCFSPGRDAAVSFTRRCGVFLAAADPLGRPGSWAAAAGAWRDAAARARAVPAAFGAGRRGAAAYAAGAGLRRTHIGDEAVLPLEDFTLLGRRMRPVRQAVHRCTRAGLRARIRWVGDLSAEERRHVAVLAERWRPYPRERGFAMALGRFGGAEDRRCLLAEALDRHGGPVALLAFVPWGADGLSLDLMRRSPHGPNGVHEFLVSALADRAAALGVRRLSLTFSPLRPVMDGTRQGAGARLLRTALTGVSPWWQFEGLYRAGARYHPCWEPRFLCSPGRLRLPRAGLAILVAEDQLVPRRPRPPAGAGRP</sequence>
<dbReference type="Proteomes" id="UP000477722">
    <property type="component" value="Unassembled WGS sequence"/>
</dbReference>
<reference evidence="7 8" key="1">
    <citation type="submission" date="2020-02" db="EMBL/GenBank/DDBJ databases">
        <title>Whole-genome analyses of novel actinobacteria.</title>
        <authorList>
            <person name="Sahin N."/>
            <person name="Tatar D."/>
        </authorList>
    </citation>
    <scope>NUCLEOTIDE SEQUENCE [LARGE SCALE GENOMIC DNA]</scope>
    <source>
        <strain evidence="7 8">SB3404</strain>
    </source>
</reference>
<dbReference type="InterPro" id="IPR051211">
    <property type="entry name" value="PG_lysyltransferase"/>
</dbReference>
<evidence type="ECO:0000256" key="5">
    <source>
        <dbReference type="ARBA" id="ARBA00023136"/>
    </source>
</evidence>
<keyword evidence="3" id="KW-0812">Transmembrane</keyword>
<feature type="domain" description="Phosphatidylglycerol lysyltransferase C-terminal" evidence="6">
    <location>
        <begin position="26"/>
        <end position="322"/>
    </location>
</feature>
<dbReference type="GO" id="GO:0005886">
    <property type="term" value="C:plasma membrane"/>
    <property type="evidence" value="ECO:0007669"/>
    <property type="project" value="UniProtKB-SubCell"/>
</dbReference>
<keyword evidence="8" id="KW-1185">Reference proteome</keyword>
<keyword evidence="2" id="KW-1003">Cell membrane</keyword>
<dbReference type="GO" id="GO:0055091">
    <property type="term" value="P:phospholipid homeostasis"/>
    <property type="evidence" value="ECO:0007669"/>
    <property type="project" value="TreeGrafter"/>
</dbReference>
<evidence type="ECO:0000256" key="3">
    <source>
        <dbReference type="ARBA" id="ARBA00022692"/>
    </source>
</evidence>
<dbReference type="PANTHER" id="PTHR34697:SF2">
    <property type="entry name" value="PHOSPHATIDYLGLYCEROL LYSYLTRANSFERASE"/>
    <property type="match status" value="1"/>
</dbReference>
<dbReference type="GO" id="GO:0016755">
    <property type="term" value="F:aminoacyltransferase activity"/>
    <property type="evidence" value="ECO:0007669"/>
    <property type="project" value="TreeGrafter"/>
</dbReference>
<dbReference type="InterPro" id="IPR024320">
    <property type="entry name" value="LPG_synthase_C"/>
</dbReference>
<evidence type="ECO:0000313" key="7">
    <source>
        <dbReference type="EMBL" id="NGO72170.1"/>
    </source>
</evidence>